<evidence type="ECO:0000256" key="2">
    <source>
        <dbReference type="ARBA" id="ARBA00022801"/>
    </source>
</evidence>
<gene>
    <name evidence="5" type="ORF">C8J48_0402</name>
</gene>
<keyword evidence="2 5" id="KW-0378">Hydrolase</keyword>
<dbReference type="RefSeq" id="WP_107724709.1">
    <property type="nucleotide sequence ID" value="NZ_PZZP01000001.1"/>
</dbReference>
<dbReference type="SUPFAM" id="SSF51445">
    <property type="entry name" value="(Trans)glycosidases"/>
    <property type="match status" value="1"/>
</dbReference>
<dbReference type="PANTHER" id="PTHR10353:SF36">
    <property type="entry name" value="LP05116P"/>
    <property type="match status" value="1"/>
</dbReference>
<sequence length="399" mass="46897">MEKFQWGVGIEDTFVPQSEPGRRRLDEYELTQHDGQWRNDLALCQELGVDFIRYGIPWYKVHPQPDRFRWEWVDEVMAWMQTKGLKPIIDLVHYGTPLWMKDAFLHRDYPKYVSAYVGAFAQRYGDFVQMYTPLNEPFIHAEFCGRTGRWPPYDTGDDGFIRLMKQLARGAVETVRTLKAIQPNSVMVHVEATGLLVTKDHSMQPWIEHQQALRFLYFDWITGRVDSSHPLYEWLRVNGVSEADFDWFVTHAIEVDVMGLNYYPDLSVQEVSLQGEKVFTDGWGGTWALEQLLQSYYQRYQRPIMLTETSTNGSAAQRLHWLEQSTKSIREMRKSIPIIGYTWWPLFDLINWDYRESSDPVEKFVEPMGLWSLEKRGQVFQRTSTPAAEAYHRLIQSLG</sequence>
<comment type="similarity">
    <text evidence="1 4">Belongs to the glycosyl hydrolase 1 family.</text>
</comment>
<dbReference type="Pfam" id="PF00232">
    <property type="entry name" value="Glyco_hydro_1"/>
    <property type="match status" value="1"/>
</dbReference>
<evidence type="ECO:0000256" key="4">
    <source>
        <dbReference type="RuleBase" id="RU003690"/>
    </source>
</evidence>
<proteinExistence type="inferred from homology"/>
<dbReference type="EMBL" id="PZZP01000001">
    <property type="protein sequence ID" value="PTM57839.1"/>
    <property type="molecule type" value="Genomic_DNA"/>
</dbReference>
<dbReference type="InterPro" id="IPR001360">
    <property type="entry name" value="Glyco_hydro_1"/>
</dbReference>
<dbReference type="OrthoDB" id="9800974at2"/>
<dbReference type="Proteomes" id="UP000241639">
    <property type="component" value="Unassembled WGS sequence"/>
</dbReference>
<evidence type="ECO:0000313" key="5">
    <source>
        <dbReference type="EMBL" id="PTM57839.1"/>
    </source>
</evidence>
<comment type="caution">
    <text evidence="5">The sequence shown here is derived from an EMBL/GenBank/DDBJ whole genome shotgun (WGS) entry which is preliminary data.</text>
</comment>
<evidence type="ECO:0000256" key="3">
    <source>
        <dbReference type="ARBA" id="ARBA00023295"/>
    </source>
</evidence>
<dbReference type="Gene3D" id="3.20.20.80">
    <property type="entry name" value="Glycosidases"/>
    <property type="match status" value="1"/>
</dbReference>
<evidence type="ECO:0000313" key="6">
    <source>
        <dbReference type="Proteomes" id="UP000241639"/>
    </source>
</evidence>
<dbReference type="GO" id="GO:0008422">
    <property type="term" value="F:beta-glucosidase activity"/>
    <property type="evidence" value="ECO:0007669"/>
    <property type="project" value="TreeGrafter"/>
</dbReference>
<reference evidence="5 6" key="1">
    <citation type="submission" date="2018-04" db="EMBL/GenBank/DDBJ databases">
        <title>Genomic Encyclopedia of Archaeal and Bacterial Type Strains, Phase II (KMG-II): from individual species to whole genera.</title>
        <authorList>
            <person name="Goeker M."/>
        </authorList>
    </citation>
    <scope>NUCLEOTIDE SEQUENCE [LARGE SCALE GENOMIC DNA]</scope>
    <source>
        <strain evidence="5 6">DSM 45169</strain>
    </source>
</reference>
<dbReference type="GO" id="GO:0005975">
    <property type="term" value="P:carbohydrate metabolic process"/>
    <property type="evidence" value="ECO:0007669"/>
    <property type="project" value="InterPro"/>
</dbReference>
<protein>
    <submittedName>
        <fullName evidence="5">Glycosyl hydrolase family 1</fullName>
    </submittedName>
</protein>
<keyword evidence="3" id="KW-0326">Glycosidase</keyword>
<evidence type="ECO:0000256" key="1">
    <source>
        <dbReference type="ARBA" id="ARBA00010838"/>
    </source>
</evidence>
<dbReference type="AlphaFoldDB" id="A0A2T4Z7I3"/>
<accession>A0A2T4Z7I3</accession>
<dbReference type="InterPro" id="IPR017853">
    <property type="entry name" value="GH"/>
</dbReference>
<name>A0A2T4Z7I3_9BACL</name>
<dbReference type="PANTHER" id="PTHR10353">
    <property type="entry name" value="GLYCOSYL HYDROLASE"/>
    <property type="match status" value="1"/>
</dbReference>
<organism evidence="5 6">
    <name type="scientific">Desmospora activa DSM 45169</name>
    <dbReference type="NCBI Taxonomy" id="1121389"/>
    <lineage>
        <taxon>Bacteria</taxon>
        <taxon>Bacillati</taxon>
        <taxon>Bacillota</taxon>
        <taxon>Bacilli</taxon>
        <taxon>Bacillales</taxon>
        <taxon>Thermoactinomycetaceae</taxon>
        <taxon>Desmospora</taxon>
    </lineage>
</organism>
<keyword evidence="6" id="KW-1185">Reference proteome</keyword>